<accession>A0A7M1RX45</accession>
<evidence type="ECO:0008006" key="3">
    <source>
        <dbReference type="Google" id="ProtNLM"/>
    </source>
</evidence>
<dbReference type="Proteomes" id="UP000594003">
    <property type="component" value="Segment"/>
</dbReference>
<organism evidence="1 2">
    <name type="scientific">uncultured phage cr8_1</name>
    <dbReference type="NCBI Taxonomy" id="2772068"/>
    <lineage>
        <taxon>Viruses</taxon>
        <taxon>Duplodnaviria</taxon>
        <taxon>Heunggongvirae</taxon>
        <taxon>Uroviricota</taxon>
        <taxon>Caudoviricetes</taxon>
        <taxon>Crassvirales</taxon>
        <taxon>Intestiviridae</taxon>
        <taxon>Obtuvirinae</taxon>
        <taxon>Fohxhuevirus</taxon>
        <taxon>Fohxhuevirus gastrointestinalis</taxon>
    </lineage>
</organism>
<dbReference type="InterPro" id="IPR026325">
    <property type="entry name" value="DUF932"/>
</dbReference>
<sequence>MSKFNRGGLPWVFGTDVSYCATAQDVMKSAKLDWTVQKCELVSKMPFRIGSNNEVGEDSFVHDGSIYRECPNAFATYRTDINMPLGIVKDKYEIVQNMDAFNFFNNAIGEGKAIWDKAACLNMGEKVYVSAKLPVQTSVGKDDVIDNYLVFSNGHAGNSSVDIMITPVRVICTNMLNGALDKAACHIRLRHTKSVKEKLELGTQVLKIACSHAIDAQELYRHLATIKMTDDQVAEYICKLQLTPAEIAKLNEVDPNHGYKRLISRDYHLIDAVEISTRKSNQLYNMMDYYIDGIGQKDICGTAWGAYNAITGFYCNVANLEGEKRMNSLVWGSANNNMNKALNEAIAYAS</sequence>
<dbReference type="KEGG" id="vg:65129411"/>
<evidence type="ECO:0000313" key="2">
    <source>
        <dbReference type="Proteomes" id="UP000594003"/>
    </source>
</evidence>
<dbReference type="Pfam" id="PF06067">
    <property type="entry name" value="DUF932"/>
    <property type="match status" value="1"/>
</dbReference>
<proteinExistence type="predicted"/>
<protein>
    <recommendedName>
        <fullName evidence="3">DUF945 domain-containing protein</fullName>
    </recommendedName>
</protein>
<dbReference type="GeneID" id="65129411"/>
<dbReference type="RefSeq" id="YP_010111086.1">
    <property type="nucleotide sequence ID" value="NC_055877.1"/>
</dbReference>
<dbReference type="NCBIfam" id="TIGR03299">
    <property type="entry name" value="LGT_TIGR03299"/>
    <property type="match status" value="1"/>
</dbReference>
<keyword evidence="2" id="KW-1185">Reference proteome</keyword>
<name>A0A7M1RX45_9CAUD</name>
<evidence type="ECO:0000313" key="1">
    <source>
        <dbReference type="EMBL" id="QOR58928.1"/>
    </source>
</evidence>
<reference evidence="1 2" key="1">
    <citation type="submission" date="2020-07" db="EMBL/GenBank/DDBJ databases">
        <title>Taxonomic proposal: Crassvirales, a new order of highly abundant and diverse bacterial viruses.</title>
        <authorList>
            <person name="Shkoporov A.N."/>
            <person name="Stockdale S.R."/>
            <person name="Guerin E."/>
            <person name="Ross R.P."/>
            <person name="Hill C."/>
        </authorList>
    </citation>
    <scope>NUCLEOTIDE SEQUENCE [LARGE SCALE GENOMIC DNA]</scope>
</reference>
<dbReference type="InterPro" id="IPR017686">
    <property type="entry name" value="Phg/plasmid-like_prot"/>
</dbReference>
<dbReference type="EMBL" id="MT774384">
    <property type="protein sequence ID" value="QOR58928.1"/>
    <property type="molecule type" value="Genomic_DNA"/>
</dbReference>